<dbReference type="RefSeq" id="WP_089771139.1">
    <property type="nucleotide sequence ID" value="NZ_FNTX01000001.1"/>
</dbReference>
<dbReference type="EMBL" id="FNTX01000001">
    <property type="protein sequence ID" value="SED49958.1"/>
    <property type="molecule type" value="Genomic_DNA"/>
</dbReference>
<accession>A0A1H5B6U9</accession>
<dbReference type="AlphaFoldDB" id="A0A1H5B6U9"/>
<proteinExistence type="predicted"/>
<dbReference type="PROSITE" id="PS51318">
    <property type="entry name" value="TAT"/>
    <property type="match status" value="1"/>
</dbReference>
<protein>
    <submittedName>
        <fullName evidence="1">Multiple sugar transport system substrate-binding protein</fullName>
    </submittedName>
</protein>
<sequence length="451" mass="47776">MSGNVGGRSLDRRHFLGGGLAGAALLGAAACRGAPSGNGGGGNGGGGDGGGEVSLSAMWWGEASRSEMFAEAVELFAGQHEDVTINSEYSGFGGYFDKLATRVAGGNQPSIFQLHAVSMGDYVSRGVVRELDDLLADPLGLDTLPDYVKDSCTFDGSFMLVPLGLATAPAMVVNTAVLERLGVDLPPADWTFEDFGALVRAVNAADSEMFGSVDASAKFVAFEHFVRSREQGANLFTPDGEIAFTVDDATEWFATWEELRADGAVPPMETTSAAQGFEADPMVTGLAAMTMAASSKGIEGHQRLVEDQLALFQFPTRNVEASLLAPVEWFALSADLSDEEARVAAEMCHFILTDTEAMSTVELHHGVPLFEEGREFLRAEIDTPVVQQIFDNVDEVAATDPWARVSYPAGMGSQIADLMRRTGEQIGFGEVSVEDGSAQFVEDAEQLAAEA</sequence>
<dbReference type="InterPro" id="IPR006311">
    <property type="entry name" value="TAT_signal"/>
</dbReference>
<dbReference type="InterPro" id="IPR050490">
    <property type="entry name" value="Bact_solute-bd_prot1"/>
</dbReference>
<dbReference type="PANTHER" id="PTHR43649:SF12">
    <property type="entry name" value="DIACETYLCHITOBIOSE BINDING PROTEIN DASA"/>
    <property type="match status" value="1"/>
</dbReference>
<keyword evidence="1" id="KW-0762">Sugar transport</keyword>
<reference evidence="2" key="1">
    <citation type="submission" date="2016-10" db="EMBL/GenBank/DDBJ databases">
        <authorList>
            <person name="Varghese N."/>
            <person name="Submissions S."/>
        </authorList>
    </citation>
    <scope>NUCLEOTIDE SEQUENCE [LARGE SCALE GENOMIC DNA]</scope>
    <source>
        <strain evidence="2">DSM 21368</strain>
    </source>
</reference>
<keyword evidence="1" id="KW-0813">Transport</keyword>
<gene>
    <name evidence="1" type="ORF">SAMN04488554_0020</name>
</gene>
<keyword evidence="2" id="KW-1185">Reference proteome</keyword>
<dbReference type="Gene3D" id="3.40.190.10">
    <property type="entry name" value="Periplasmic binding protein-like II"/>
    <property type="match status" value="2"/>
</dbReference>
<organism evidence="1 2">
    <name type="scientific">Ruania alba</name>
    <dbReference type="NCBI Taxonomy" id="648782"/>
    <lineage>
        <taxon>Bacteria</taxon>
        <taxon>Bacillati</taxon>
        <taxon>Actinomycetota</taxon>
        <taxon>Actinomycetes</taxon>
        <taxon>Micrococcales</taxon>
        <taxon>Ruaniaceae</taxon>
        <taxon>Ruania</taxon>
    </lineage>
</organism>
<dbReference type="InterPro" id="IPR006059">
    <property type="entry name" value="SBP"/>
</dbReference>
<evidence type="ECO:0000313" key="1">
    <source>
        <dbReference type="EMBL" id="SED49958.1"/>
    </source>
</evidence>
<dbReference type="Pfam" id="PF01547">
    <property type="entry name" value="SBP_bac_1"/>
    <property type="match status" value="1"/>
</dbReference>
<dbReference type="SUPFAM" id="SSF53850">
    <property type="entry name" value="Periplasmic binding protein-like II"/>
    <property type="match status" value="1"/>
</dbReference>
<name>A0A1H5B6U9_9MICO</name>
<dbReference type="OrthoDB" id="7918484at2"/>
<evidence type="ECO:0000313" key="2">
    <source>
        <dbReference type="Proteomes" id="UP000199220"/>
    </source>
</evidence>
<dbReference type="PANTHER" id="PTHR43649">
    <property type="entry name" value="ARABINOSE-BINDING PROTEIN-RELATED"/>
    <property type="match status" value="1"/>
</dbReference>
<dbReference type="Proteomes" id="UP000199220">
    <property type="component" value="Unassembled WGS sequence"/>
</dbReference>
<dbReference type="STRING" id="648782.SAMN04488554_0020"/>